<dbReference type="Pfam" id="PF07690">
    <property type="entry name" value="MFS_1"/>
    <property type="match status" value="1"/>
</dbReference>
<dbReference type="Gene3D" id="1.20.1250.20">
    <property type="entry name" value="MFS general substrate transporter like domains"/>
    <property type="match status" value="1"/>
</dbReference>
<dbReference type="AlphaFoldDB" id="A0A0J7KEI0"/>
<feature type="transmembrane region" description="Helical" evidence="5">
    <location>
        <begin position="114"/>
        <end position="134"/>
    </location>
</feature>
<name>A0A0J7KEI0_LASNI</name>
<dbReference type="InterPro" id="IPR020846">
    <property type="entry name" value="MFS_dom"/>
</dbReference>
<dbReference type="STRING" id="67767.A0A0J7KEI0"/>
<dbReference type="PaxDb" id="67767-A0A0J7KEI0"/>
<evidence type="ECO:0000256" key="5">
    <source>
        <dbReference type="SAM" id="Phobius"/>
    </source>
</evidence>
<keyword evidence="8" id="KW-1185">Reference proteome</keyword>
<evidence type="ECO:0000256" key="1">
    <source>
        <dbReference type="ARBA" id="ARBA00004141"/>
    </source>
</evidence>
<dbReference type="Proteomes" id="UP000036403">
    <property type="component" value="Unassembled WGS sequence"/>
</dbReference>
<dbReference type="PANTHER" id="PTHR24064">
    <property type="entry name" value="SOLUTE CARRIER FAMILY 22 MEMBER"/>
    <property type="match status" value="1"/>
</dbReference>
<evidence type="ECO:0000256" key="2">
    <source>
        <dbReference type="ARBA" id="ARBA00022692"/>
    </source>
</evidence>
<dbReference type="PROSITE" id="PS50850">
    <property type="entry name" value="MFS"/>
    <property type="match status" value="1"/>
</dbReference>
<protein>
    <submittedName>
        <fullName evidence="7">Organic cation transporter protein</fullName>
    </submittedName>
</protein>
<feature type="transmembrane region" description="Helical" evidence="5">
    <location>
        <begin position="231"/>
        <end position="250"/>
    </location>
</feature>
<organism evidence="7 8">
    <name type="scientific">Lasius niger</name>
    <name type="common">Black garden ant</name>
    <dbReference type="NCBI Taxonomy" id="67767"/>
    <lineage>
        <taxon>Eukaryota</taxon>
        <taxon>Metazoa</taxon>
        <taxon>Ecdysozoa</taxon>
        <taxon>Arthropoda</taxon>
        <taxon>Hexapoda</taxon>
        <taxon>Insecta</taxon>
        <taxon>Pterygota</taxon>
        <taxon>Neoptera</taxon>
        <taxon>Endopterygota</taxon>
        <taxon>Hymenoptera</taxon>
        <taxon>Apocrita</taxon>
        <taxon>Aculeata</taxon>
        <taxon>Formicoidea</taxon>
        <taxon>Formicidae</taxon>
        <taxon>Formicinae</taxon>
        <taxon>Lasius</taxon>
        <taxon>Lasius</taxon>
    </lineage>
</organism>
<dbReference type="InterPro" id="IPR036259">
    <property type="entry name" value="MFS_trans_sf"/>
</dbReference>
<accession>A0A0J7KEI0</accession>
<evidence type="ECO:0000256" key="3">
    <source>
        <dbReference type="ARBA" id="ARBA00022989"/>
    </source>
</evidence>
<evidence type="ECO:0000256" key="4">
    <source>
        <dbReference type="ARBA" id="ARBA00023136"/>
    </source>
</evidence>
<gene>
    <name evidence="7" type="ORF">RF55_11840</name>
</gene>
<feature type="transmembrane region" description="Helical" evidence="5">
    <location>
        <begin position="88"/>
        <end position="108"/>
    </location>
</feature>
<dbReference type="SUPFAM" id="SSF103473">
    <property type="entry name" value="MFS general substrate transporter"/>
    <property type="match status" value="1"/>
</dbReference>
<comment type="caution">
    <text evidence="7">The sequence shown here is derived from an EMBL/GenBank/DDBJ whole genome shotgun (WGS) entry which is preliminary data.</text>
</comment>
<feature type="transmembrane region" description="Helical" evidence="5">
    <location>
        <begin position="28"/>
        <end position="46"/>
    </location>
</feature>
<sequence length="251" mass="27864">MTFTIAAFTELPADTFLTLVLDRWGRRWLACGTMVISGIFSIWASVITNNVYSATLAIVGRFWVNISYNIGLQYAAEVLPTVVRAQGVALIHIMGYVASILAPFVVYLDIVSSVLPLLVLGIIGILGGLLTLLLPETLDKDLPQTLQDGEDFGKDQKMWDMPCLSKRGSTAGGHLPVVRAQQSTKFDESVHPRRNPEEQYDTKIEQIERKIAEERKRSHGSGEQMNVPRDVTLILEIFLLFTVVPSFGIVM</sequence>
<dbReference type="EMBL" id="LBMM01008789">
    <property type="protein sequence ID" value="KMQ88639.1"/>
    <property type="molecule type" value="Genomic_DNA"/>
</dbReference>
<evidence type="ECO:0000259" key="6">
    <source>
        <dbReference type="PROSITE" id="PS50850"/>
    </source>
</evidence>
<proteinExistence type="predicted"/>
<dbReference type="InterPro" id="IPR011701">
    <property type="entry name" value="MFS"/>
</dbReference>
<feature type="domain" description="Major facilitator superfamily (MFS) profile" evidence="6">
    <location>
        <begin position="1"/>
        <end position="139"/>
    </location>
</feature>
<dbReference type="GO" id="GO:0016020">
    <property type="term" value="C:membrane"/>
    <property type="evidence" value="ECO:0007669"/>
    <property type="project" value="UniProtKB-SubCell"/>
</dbReference>
<evidence type="ECO:0000313" key="8">
    <source>
        <dbReference type="Proteomes" id="UP000036403"/>
    </source>
</evidence>
<keyword evidence="2 5" id="KW-0812">Transmembrane</keyword>
<dbReference type="OrthoDB" id="6884957at2759"/>
<keyword evidence="4 5" id="KW-0472">Membrane</keyword>
<dbReference type="GO" id="GO:0022857">
    <property type="term" value="F:transmembrane transporter activity"/>
    <property type="evidence" value="ECO:0007669"/>
    <property type="project" value="InterPro"/>
</dbReference>
<evidence type="ECO:0000313" key="7">
    <source>
        <dbReference type="EMBL" id="KMQ88639.1"/>
    </source>
</evidence>
<comment type="subcellular location">
    <subcellularLocation>
        <location evidence="1">Membrane</location>
        <topology evidence="1">Multi-pass membrane protein</topology>
    </subcellularLocation>
</comment>
<reference evidence="7 8" key="1">
    <citation type="submission" date="2015-04" db="EMBL/GenBank/DDBJ databases">
        <title>Lasius niger genome sequencing.</title>
        <authorList>
            <person name="Konorov E.A."/>
            <person name="Nikitin M.A."/>
            <person name="Kirill M.V."/>
            <person name="Chang P."/>
        </authorList>
    </citation>
    <scope>NUCLEOTIDE SEQUENCE [LARGE SCALE GENOMIC DNA]</scope>
    <source>
        <tissue evidence="7">Whole</tissue>
    </source>
</reference>
<keyword evidence="3 5" id="KW-1133">Transmembrane helix</keyword>